<keyword evidence="17" id="KW-0675">Receptor</keyword>
<evidence type="ECO:0000256" key="1">
    <source>
        <dbReference type="ARBA" id="ARBA00004571"/>
    </source>
</evidence>
<dbReference type="InterPro" id="IPR000531">
    <property type="entry name" value="Beta-barrel_TonB"/>
</dbReference>
<protein>
    <submittedName>
        <fullName evidence="17">TonB-dependent receptor</fullName>
    </submittedName>
</protein>
<gene>
    <name evidence="17" type="ORF">ISR29_03835</name>
</gene>
<keyword evidence="14" id="KW-0732">Signal</keyword>
<evidence type="ECO:0000313" key="18">
    <source>
        <dbReference type="Proteomes" id="UP000705230"/>
    </source>
</evidence>
<dbReference type="GO" id="GO:0006826">
    <property type="term" value="P:iron ion transport"/>
    <property type="evidence" value="ECO:0007669"/>
    <property type="project" value="UniProtKB-KW"/>
</dbReference>
<evidence type="ECO:0000259" key="15">
    <source>
        <dbReference type="Pfam" id="PF00593"/>
    </source>
</evidence>
<keyword evidence="5 11" id="KW-0812">Transmembrane</keyword>
<dbReference type="PANTHER" id="PTHR32552:SF81">
    <property type="entry name" value="TONB-DEPENDENT OUTER MEMBRANE RECEPTOR"/>
    <property type="match status" value="1"/>
</dbReference>
<evidence type="ECO:0000256" key="6">
    <source>
        <dbReference type="ARBA" id="ARBA00023004"/>
    </source>
</evidence>
<evidence type="ECO:0000256" key="4">
    <source>
        <dbReference type="ARBA" id="ARBA00022496"/>
    </source>
</evidence>
<evidence type="ECO:0000256" key="5">
    <source>
        <dbReference type="ARBA" id="ARBA00022692"/>
    </source>
</evidence>
<keyword evidence="8 12" id="KW-0798">TonB box</keyword>
<evidence type="ECO:0000256" key="11">
    <source>
        <dbReference type="PROSITE-ProRule" id="PRU01360"/>
    </source>
</evidence>
<evidence type="ECO:0000256" key="8">
    <source>
        <dbReference type="ARBA" id="ARBA00023077"/>
    </source>
</evidence>
<evidence type="ECO:0000259" key="16">
    <source>
        <dbReference type="Pfam" id="PF07715"/>
    </source>
</evidence>
<comment type="similarity">
    <text evidence="11 12">Belongs to the TonB-dependent receptor family.</text>
</comment>
<keyword evidence="4" id="KW-0410">Iron transport</keyword>
<dbReference type="InterPro" id="IPR012910">
    <property type="entry name" value="Plug_dom"/>
</dbReference>
<feature type="domain" description="TonB-dependent receptor plug" evidence="16">
    <location>
        <begin position="38"/>
        <end position="136"/>
    </location>
</feature>
<keyword evidence="7" id="KW-0406">Ion transport</keyword>
<comment type="caution">
    <text evidence="17">The sequence shown here is derived from an EMBL/GenBank/DDBJ whole genome shotgun (WGS) entry which is preliminary data.</text>
</comment>
<dbReference type="EMBL" id="JADHSG010000004">
    <property type="protein sequence ID" value="MBL6903313.1"/>
    <property type="molecule type" value="Genomic_DNA"/>
</dbReference>
<organism evidence="17 18">
    <name type="scientific">SAR86 cluster bacterium</name>
    <dbReference type="NCBI Taxonomy" id="2030880"/>
    <lineage>
        <taxon>Bacteria</taxon>
        <taxon>Pseudomonadati</taxon>
        <taxon>Pseudomonadota</taxon>
        <taxon>Gammaproteobacteria</taxon>
        <taxon>SAR86 cluster</taxon>
    </lineage>
</organism>
<dbReference type="InterPro" id="IPR039426">
    <property type="entry name" value="TonB-dep_rcpt-like"/>
</dbReference>
<keyword evidence="2 11" id="KW-0813">Transport</keyword>
<evidence type="ECO:0000256" key="10">
    <source>
        <dbReference type="ARBA" id="ARBA00023237"/>
    </source>
</evidence>
<evidence type="ECO:0000256" key="9">
    <source>
        <dbReference type="ARBA" id="ARBA00023136"/>
    </source>
</evidence>
<dbReference type="AlphaFoldDB" id="A0A937M1W1"/>
<feature type="region of interest" description="Disordered" evidence="13">
    <location>
        <begin position="507"/>
        <end position="527"/>
    </location>
</feature>
<evidence type="ECO:0000256" key="3">
    <source>
        <dbReference type="ARBA" id="ARBA00022452"/>
    </source>
</evidence>
<feature type="compositionally biased region" description="Polar residues" evidence="13">
    <location>
        <begin position="242"/>
        <end position="251"/>
    </location>
</feature>
<evidence type="ECO:0000256" key="12">
    <source>
        <dbReference type="RuleBase" id="RU003357"/>
    </source>
</evidence>
<keyword evidence="10 11" id="KW-0998">Cell outer membrane</keyword>
<evidence type="ECO:0000256" key="2">
    <source>
        <dbReference type="ARBA" id="ARBA00022448"/>
    </source>
</evidence>
<dbReference type="PROSITE" id="PS52016">
    <property type="entry name" value="TONB_DEPENDENT_REC_3"/>
    <property type="match status" value="1"/>
</dbReference>
<name>A0A937M1W1_9GAMM</name>
<feature type="region of interest" description="Disordered" evidence="13">
    <location>
        <begin position="234"/>
        <end position="255"/>
    </location>
</feature>
<keyword evidence="9 11" id="KW-0472">Membrane</keyword>
<sequence>MNKINTSLALLFISISGAVFAQDIEEIIVTANKSEQTVQEIPMNISVITAGDIEDRGISNPEDYLRTLAGVSTPGGDSFFIIRGLNTSAAQRSSGTTNVYTDEVNMAMVNIFDVERIELLRGPQGTLYGSNAIGGTLRYITKKPDPSGFDTSVEMIAGSKKFTSKAIKNLNAMVNIPLADNLAMRVVSTSSFDPGIYQNVMTGNKSVGDEKDDQTSATLGYMDGPLSVMIRYTEKSRKDNGVQETGNSSKPGSADVYDPNCTSDLSYWYNWDGLPNCSRVASIAADLGVDTSSYNPLLWFADASDEVGMTDMSMLATTITYDFDMFSATLVKSSSETDVFEKTEWGRIDMDDLYSAPLYNVSTDERDTTEIRISSNPGILEWVIGYYKDEQRGLPGNRQDQFGTSPEAYDYIANIIMGWTGSSPTEYLPWQNYNPGYPGWDNSRLYYGFYSYGNYADEEAIFGQITYNMDKFEFTAGIRDYELSDGFKSENYGVFYGGEYACDDPDQTGPDGISCAEESGSESDSRPKFTASYMPNDDLTFFAVSSAGYRTGGNNAALPYFCAEDPEAAASFNRRYTSDKAQNTEFGVKARGDGFSINATYFHIDWTDIQIIVSPACGWSYYFNGAEATSEGIELDVSYALADNLYLDFTGSSMTAETNTDIESLGASKGDRLPNTVETQYNIGLTYEYSSPLMGLASFVRADYLYYGDSFATFEQSESMFSPDYTKININWGMQIDENNSIQLSIDNATDERTEAFKYSVSSPSWRPRDYMQWIPPRSVTFTYRYNY</sequence>
<accession>A0A937M1W1</accession>
<dbReference type="Pfam" id="PF00593">
    <property type="entry name" value="TonB_dep_Rec_b-barrel"/>
    <property type="match status" value="1"/>
</dbReference>
<feature type="chain" id="PRO_5036944438" evidence="14">
    <location>
        <begin position="22"/>
        <end position="788"/>
    </location>
</feature>
<dbReference type="PANTHER" id="PTHR32552">
    <property type="entry name" value="FERRICHROME IRON RECEPTOR-RELATED"/>
    <property type="match status" value="1"/>
</dbReference>
<keyword evidence="6" id="KW-0408">Iron</keyword>
<evidence type="ECO:0000313" key="17">
    <source>
        <dbReference type="EMBL" id="MBL6903313.1"/>
    </source>
</evidence>
<reference evidence="17" key="1">
    <citation type="submission" date="2020-10" db="EMBL/GenBank/DDBJ databases">
        <title>Microbiome of the Black Sea water column analyzed by genome centric metagenomics.</title>
        <authorList>
            <person name="Cabello-Yeves P.J."/>
            <person name="Callieri C."/>
            <person name="Picazo A."/>
            <person name="Mehrshad M."/>
            <person name="Haro-Moreno J.M."/>
            <person name="Roda-Garcia J."/>
            <person name="Dzembekova N."/>
            <person name="Slabakova V."/>
            <person name="Slabakova N."/>
            <person name="Moncheva S."/>
            <person name="Rodriguez-Valera F."/>
        </authorList>
    </citation>
    <scope>NUCLEOTIDE SEQUENCE</scope>
    <source>
        <strain evidence="17">BS30m-G43</strain>
    </source>
</reference>
<dbReference type="Proteomes" id="UP000705230">
    <property type="component" value="Unassembled WGS sequence"/>
</dbReference>
<keyword evidence="3 11" id="KW-1134">Transmembrane beta strand</keyword>
<dbReference type="InterPro" id="IPR036942">
    <property type="entry name" value="Beta-barrel_TonB_sf"/>
</dbReference>
<comment type="subcellular location">
    <subcellularLocation>
        <location evidence="1 11">Cell outer membrane</location>
        <topology evidence="1 11">Multi-pass membrane protein</topology>
    </subcellularLocation>
</comment>
<feature type="signal peptide" evidence="14">
    <location>
        <begin position="1"/>
        <end position="21"/>
    </location>
</feature>
<dbReference type="GO" id="GO:0009279">
    <property type="term" value="C:cell outer membrane"/>
    <property type="evidence" value="ECO:0007669"/>
    <property type="project" value="UniProtKB-SubCell"/>
</dbReference>
<dbReference type="SUPFAM" id="SSF56935">
    <property type="entry name" value="Porins"/>
    <property type="match status" value="1"/>
</dbReference>
<feature type="domain" description="TonB-dependent receptor-like beta-barrel" evidence="15">
    <location>
        <begin position="304"/>
        <end position="748"/>
    </location>
</feature>
<evidence type="ECO:0000256" key="7">
    <source>
        <dbReference type="ARBA" id="ARBA00023065"/>
    </source>
</evidence>
<dbReference type="Pfam" id="PF07715">
    <property type="entry name" value="Plug"/>
    <property type="match status" value="1"/>
</dbReference>
<evidence type="ECO:0000256" key="13">
    <source>
        <dbReference type="SAM" id="MobiDB-lite"/>
    </source>
</evidence>
<proteinExistence type="inferred from homology"/>
<evidence type="ECO:0000256" key="14">
    <source>
        <dbReference type="SAM" id="SignalP"/>
    </source>
</evidence>
<dbReference type="Gene3D" id="2.40.170.20">
    <property type="entry name" value="TonB-dependent receptor, beta-barrel domain"/>
    <property type="match status" value="1"/>
</dbReference>